<feature type="chain" id="PRO_5046439629" evidence="1">
    <location>
        <begin position="23"/>
        <end position="171"/>
    </location>
</feature>
<gene>
    <name evidence="2" type="ORF">ACFQHR_01575</name>
</gene>
<name>A0ABW2DEV4_9BACT</name>
<feature type="signal peptide" evidence="1">
    <location>
        <begin position="1"/>
        <end position="22"/>
    </location>
</feature>
<accession>A0ABW2DEV4</accession>
<organism evidence="2 3">
    <name type="scientific">Rufibacter roseus</name>
    <dbReference type="NCBI Taxonomy" id="1567108"/>
    <lineage>
        <taxon>Bacteria</taxon>
        <taxon>Pseudomonadati</taxon>
        <taxon>Bacteroidota</taxon>
        <taxon>Cytophagia</taxon>
        <taxon>Cytophagales</taxon>
        <taxon>Hymenobacteraceae</taxon>
        <taxon>Rufibacter</taxon>
    </lineage>
</organism>
<comment type="caution">
    <text evidence="2">The sequence shown here is derived from an EMBL/GenBank/DDBJ whole genome shotgun (WGS) entry which is preliminary data.</text>
</comment>
<evidence type="ECO:0000313" key="2">
    <source>
        <dbReference type="EMBL" id="MFC6996289.1"/>
    </source>
</evidence>
<dbReference type="Proteomes" id="UP001596405">
    <property type="component" value="Unassembled WGS sequence"/>
</dbReference>
<reference evidence="3" key="1">
    <citation type="journal article" date="2019" name="Int. J. Syst. Evol. Microbiol.">
        <title>The Global Catalogue of Microorganisms (GCM) 10K type strain sequencing project: providing services to taxonomists for standard genome sequencing and annotation.</title>
        <authorList>
            <consortium name="The Broad Institute Genomics Platform"/>
            <consortium name="The Broad Institute Genome Sequencing Center for Infectious Disease"/>
            <person name="Wu L."/>
            <person name="Ma J."/>
        </authorList>
    </citation>
    <scope>NUCLEOTIDE SEQUENCE [LARGE SCALE GENOMIC DNA]</scope>
    <source>
        <strain evidence="3">CGMCC 4.7393</strain>
    </source>
</reference>
<dbReference type="EMBL" id="JBHSYQ010000003">
    <property type="protein sequence ID" value="MFC6996289.1"/>
    <property type="molecule type" value="Genomic_DNA"/>
</dbReference>
<sequence length="171" mass="19455">MKKHILLLSFFISLLFYNQAFAREKESNYSSDSTLILQEGLKIALSDTTFISIGSLTTSVKHNKLLLLDSVLLVLHEISKKNLPKLNKLKFKVITEEYACNLASQASSLMVLEMEILSMTDEKARLRIKRTCVSWIDNECRLNFMCGAGLGIELNKKNDNWVGEIKSSWAY</sequence>
<dbReference type="RefSeq" id="WP_066619975.1">
    <property type="nucleotide sequence ID" value="NZ_JBHSYQ010000003.1"/>
</dbReference>
<keyword evidence="3" id="KW-1185">Reference proteome</keyword>
<proteinExistence type="predicted"/>
<keyword evidence="1" id="KW-0732">Signal</keyword>
<evidence type="ECO:0000256" key="1">
    <source>
        <dbReference type="SAM" id="SignalP"/>
    </source>
</evidence>
<evidence type="ECO:0000313" key="3">
    <source>
        <dbReference type="Proteomes" id="UP001596405"/>
    </source>
</evidence>
<protein>
    <submittedName>
        <fullName evidence="2">Uncharacterized protein</fullName>
    </submittedName>
</protein>